<name>A0A1I1VP85_9RHOB</name>
<accession>A0A1I1VP85</accession>
<dbReference type="RefSeq" id="WP_149755207.1">
    <property type="nucleotide sequence ID" value="NZ_FOMS01000003.1"/>
</dbReference>
<protein>
    <submittedName>
        <fullName evidence="1">Uncharacterized protein</fullName>
    </submittedName>
</protein>
<evidence type="ECO:0000313" key="2">
    <source>
        <dbReference type="Proteomes" id="UP000325289"/>
    </source>
</evidence>
<reference evidence="1 2" key="1">
    <citation type="submission" date="2016-10" db="EMBL/GenBank/DDBJ databases">
        <authorList>
            <person name="Varghese N."/>
            <person name="Submissions S."/>
        </authorList>
    </citation>
    <scope>NUCLEOTIDE SEQUENCE [LARGE SCALE GENOMIC DNA]</scope>
    <source>
        <strain evidence="2">YIM D21,KCTC 23444,ACCC 10710</strain>
    </source>
</reference>
<gene>
    <name evidence="1" type="ORF">SAMN04515678_103318</name>
</gene>
<sequence length="131" mass="14452">MFHSRVTTGKEARPMSAGELALREFLSHHDEALGNAAVLLADRRGARLLNAIRDGLEQPGSITHRLRRLLLQLRAILFLDEADEDEWGSEGCFDLLEPEDPIVPELCLLADGLDDVLRGAGITPSEDSRIL</sequence>
<dbReference type="Proteomes" id="UP000325289">
    <property type="component" value="Unassembled WGS sequence"/>
</dbReference>
<evidence type="ECO:0000313" key="1">
    <source>
        <dbReference type="EMBL" id="SFD84645.1"/>
    </source>
</evidence>
<keyword evidence="2" id="KW-1185">Reference proteome</keyword>
<proteinExistence type="predicted"/>
<organism evidence="1 2">
    <name type="scientific">Roseivivax sediminis</name>
    <dbReference type="NCBI Taxonomy" id="936889"/>
    <lineage>
        <taxon>Bacteria</taxon>
        <taxon>Pseudomonadati</taxon>
        <taxon>Pseudomonadota</taxon>
        <taxon>Alphaproteobacteria</taxon>
        <taxon>Rhodobacterales</taxon>
        <taxon>Roseobacteraceae</taxon>
        <taxon>Roseivivax</taxon>
    </lineage>
</organism>
<dbReference type="EMBL" id="FOMS01000003">
    <property type="protein sequence ID" value="SFD84645.1"/>
    <property type="molecule type" value="Genomic_DNA"/>
</dbReference>
<dbReference type="AlphaFoldDB" id="A0A1I1VP85"/>
<dbReference type="OrthoDB" id="7728363at2"/>